<comment type="caution">
    <text evidence="3">The sequence shown here is derived from an EMBL/GenBank/DDBJ whole genome shotgun (WGS) entry which is preliminary data.</text>
</comment>
<keyword evidence="2" id="KW-0732">Signal</keyword>
<dbReference type="Proteomes" id="UP001189429">
    <property type="component" value="Unassembled WGS sequence"/>
</dbReference>
<feature type="non-terminal residue" evidence="3">
    <location>
        <position position="1"/>
    </location>
</feature>
<sequence>PFWLQPFVCLFPSAPLWDCCCKPLWAVGPAEREPRQMAWRVRPSFSDSIEVIQFDPECRGPGQASVAAVVAAGPRAAGRGASPPPARAAGGGAPEALLRQAAASVGGPRPSPSSPPPSPWSGGPHCSLFTEPVDSDAGEAAEESPFAKAAQRRRIRRSVTANLGPGLPPHVLPAVVTSKILSRRRVTRPTGVCLSADGSAICSAVEGVPRGSSGSASSSD</sequence>
<feature type="region of interest" description="Disordered" evidence="1">
    <location>
        <begin position="101"/>
        <end position="153"/>
    </location>
</feature>
<keyword evidence="4" id="KW-1185">Reference proteome</keyword>
<proteinExistence type="predicted"/>
<evidence type="ECO:0008006" key="5">
    <source>
        <dbReference type="Google" id="ProtNLM"/>
    </source>
</evidence>
<feature type="compositionally biased region" description="Pro residues" evidence="1">
    <location>
        <begin position="109"/>
        <end position="119"/>
    </location>
</feature>
<name>A0ABN9X5X4_9DINO</name>
<organism evidence="3 4">
    <name type="scientific">Prorocentrum cordatum</name>
    <dbReference type="NCBI Taxonomy" id="2364126"/>
    <lineage>
        <taxon>Eukaryota</taxon>
        <taxon>Sar</taxon>
        <taxon>Alveolata</taxon>
        <taxon>Dinophyceae</taxon>
        <taxon>Prorocentrales</taxon>
        <taxon>Prorocentraceae</taxon>
        <taxon>Prorocentrum</taxon>
    </lineage>
</organism>
<evidence type="ECO:0000313" key="3">
    <source>
        <dbReference type="EMBL" id="CAK0894797.1"/>
    </source>
</evidence>
<feature type="signal peptide" evidence="2">
    <location>
        <begin position="1"/>
        <end position="21"/>
    </location>
</feature>
<gene>
    <name evidence="3" type="ORF">PCOR1329_LOCUS73741</name>
</gene>
<reference evidence="3" key="1">
    <citation type="submission" date="2023-10" db="EMBL/GenBank/DDBJ databases">
        <authorList>
            <person name="Chen Y."/>
            <person name="Shah S."/>
            <person name="Dougan E. K."/>
            <person name="Thang M."/>
            <person name="Chan C."/>
        </authorList>
    </citation>
    <scope>NUCLEOTIDE SEQUENCE [LARGE SCALE GENOMIC DNA]</scope>
</reference>
<evidence type="ECO:0000256" key="2">
    <source>
        <dbReference type="SAM" id="SignalP"/>
    </source>
</evidence>
<protein>
    <recommendedName>
        <fullName evidence="5">Anaphase-promoting complex subunit 1</fullName>
    </recommendedName>
</protein>
<feature type="compositionally biased region" description="Acidic residues" evidence="1">
    <location>
        <begin position="133"/>
        <end position="142"/>
    </location>
</feature>
<dbReference type="EMBL" id="CAUYUJ010019948">
    <property type="protein sequence ID" value="CAK0894797.1"/>
    <property type="molecule type" value="Genomic_DNA"/>
</dbReference>
<evidence type="ECO:0000256" key="1">
    <source>
        <dbReference type="SAM" id="MobiDB-lite"/>
    </source>
</evidence>
<feature type="chain" id="PRO_5045747725" description="Anaphase-promoting complex subunit 1" evidence="2">
    <location>
        <begin position="22"/>
        <end position="220"/>
    </location>
</feature>
<accession>A0ABN9X5X4</accession>
<evidence type="ECO:0000313" key="4">
    <source>
        <dbReference type="Proteomes" id="UP001189429"/>
    </source>
</evidence>